<dbReference type="Pfam" id="PF05076">
    <property type="entry name" value="SUFU"/>
    <property type="match status" value="1"/>
</dbReference>
<dbReference type="PANTHER" id="PTHR10928:SF2">
    <property type="entry name" value="SUPPRESSOR OF FUSED HOMOLOG"/>
    <property type="match status" value="1"/>
</dbReference>
<dbReference type="Proteomes" id="UP000887565">
    <property type="component" value="Unplaced"/>
</dbReference>
<feature type="domain" description="Suppressor of fused C-terminal" evidence="4">
    <location>
        <begin position="309"/>
        <end position="400"/>
    </location>
</feature>
<comment type="subcellular location">
    <subcellularLocation>
        <location evidence="1">Cytoplasm</location>
    </subcellularLocation>
    <subcellularLocation>
        <location evidence="1">Nucleus</location>
    </subcellularLocation>
</comment>
<dbReference type="InterPro" id="IPR038489">
    <property type="entry name" value="SUFU_C_sf"/>
</dbReference>
<organism evidence="5 6">
    <name type="scientific">Romanomermis culicivorax</name>
    <name type="common">Nematode worm</name>
    <dbReference type="NCBI Taxonomy" id="13658"/>
    <lineage>
        <taxon>Eukaryota</taxon>
        <taxon>Metazoa</taxon>
        <taxon>Ecdysozoa</taxon>
        <taxon>Nematoda</taxon>
        <taxon>Enoplea</taxon>
        <taxon>Dorylaimia</taxon>
        <taxon>Mermithida</taxon>
        <taxon>Mermithoidea</taxon>
        <taxon>Mermithidae</taxon>
        <taxon>Romanomermis</taxon>
    </lineage>
</organism>
<sequence>MDFRYPNCRNSQMGPDPNGSNNNSNAINHRPQQSNFNGLNAIYGTLCKLYPRQNNPPQITAKKKWWLGGSDPLDFVSVYINKGDPQRNVPSHWHYVSMGFSDLYGDGRIYPKNNDPSKPSGQGYELTFRLLRDDQDVDSFENGISVWSDPPVWPAAVMQQMARWAFNDTRFSVGEAITWHVPLDGSSQSSGVRHLLLVDDEQLPPISTQNGYVQFIQLYGIFIEEVTAVQRWNGREIARLLKSHYQTGGPYLITNMNRRASIFDIIPDARQIVNSGINRDGSNLTGVHVNWCYWNEWNHSGAFSRASQTLKDQNGSQSGVSLPGVEIFLTPEAALSLPMMVTGRLNHGYLFSFVKSTNPRQIISFLSPNNCNNVQANAYTPYVALAIYVQPIFSYNNVLQLFMTIKVKITDYLKRGFLLQVYVSIELQQAMKIAFRELEVSGSTWTLPLPREYAFTDFNMRIVVTANL</sequence>
<proteinExistence type="inferred from homology"/>
<accession>A0A915KQS0</accession>
<dbReference type="InterPro" id="IPR020941">
    <property type="entry name" value="SUFU-like_domain"/>
</dbReference>
<keyword evidence="5" id="KW-1185">Reference proteome</keyword>
<dbReference type="InterPro" id="IPR007768">
    <property type="entry name" value="Suppressor_of_fused"/>
</dbReference>
<keyword evidence="1" id="KW-0963">Cytoplasm</keyword>
<keyword evidence="1" id="KW-0539">Nucleus</keyword>
<dbReference type="AlphaFoldDB" id="A0A915KQS0"/>
<dbReference type="PIRSF" id="PIRSF011844">
    <property type="entry name" value="Suppressor_of_fused_protein"/>
    <property type="match status" value="1"/>
</dbReference>
<dbReference type="PANTHER" id="PTHR10928">
    <property type="entry name" value="SUPPRESSOR OF FUSED"/>
    <property type="match status" value="1"/>
</dbReference>
<evidence type="ECO:0000256" key="1">
    <source>
        <dbReference type="PIRNR" id="PIRNR011844"/>
    </source>
</evidence>
<dbReference type="SUPFAM" id="SSF103359">
    <property type="entry name" value="Suppressor of Fused, N-terminal domain"/>
    <property type="match status" value="1"/>
</dbReference>
<reference evidence="6" key="1">
    <citation type="submission" date="2022-11" db="UniProtKB">
        <authorList>
            <consortium name="WormBaseParasite"/>
        </authorList>
    </citation>
    <scope>IDENTIFICATION</scope>
</reference>
<dbReference type="WBParaSite" id="nRc.2.0.1.t40814-RA">
    <property type="protein sequence ID" value="nRc.2.0.1.t40814-RA"/>
    <property type="gene ID" value="nRc.2.0.1.g40814"/>
</dbReference>
<dbReference type="InterPro" id="IPR037181">
    <property type="entry name" value="SUFU_N"/>
</dbReference>
<dbReference type="InterPro" id="IPR024314">
    <property type="entry name" value="SUFU_C"/>
</dbReference>
<dbReference type="OMA" id="HVGDHIP"/>
<feature type="compositionally biased region" description="Low complexity" evidence="2">
    <location>
        <begin position="14"/>
        <end position="25"/>
    </location>
</feature>
<comment type="similarity">
    <text evidence="1">Belongs to the SUFU family.</text>
</comment>
<feature type="region of interest" description="Disordered" evidence="2">
    <location>
        <begin position="1"/>
        <end position="33"/>
    </location>
</feature>
<evidence type="ECO:0000259" key="3">
    <source>
        <dbReference type="Pfam" id="PF05076"/>
    </source>
</evidence>
<evidence type="ECO:0000313" key="5">
    <source>
        <dbReference type="Proteomes" id="UP000887565"/>
    </source>
</evidence>
<dbReference type="InterPro" id="IPR016591">
    <property type="entry name" value="Suppressor_of_fused_euk"/>
</dbReference>
<evidence type="ECO:0000259" key="4">
    <source>
        <dbReference type="Pfam" id="PF12470"/>
    </source>
</evidence>
<feature type="domain" description="Suppressor of fused-like" evidence="3">
    <location>
        <begin position="69"/>
        <end position="259"/>
    </location>
</feature>
<dbReference type="GO" id="GO:0005634">
    <property type="term" value="C:nucleus"/>
    <property type="evidence" value="ECO:0007669"/>
    <property type="project" value="UniProtKB-SubCell"/>
</dbReference>
<dbReference type="Pfam" id="PF12470">
    <property type="entry name" value="SUFU_C"/>
    <property type="match status" value="1"/>
</dbReference>
<evidence type="ECO:0000256" key="2">
    <source>
        <dbReference type="SAM" id="MobiDB-lite"/>
    </source>
</evidence>
<name>A0A915KQS0_ROMCU</name>
<dbReference type="GO" id="GO:0005737">
    <property type="term" value="C:cytoplasm"/>
    <property type="evidence" value="ECO:0007669"/>
    <property type="project" value="UniProtKB-SubCell"/>
</dbReference>
<dbReference type="Gene3D" id="3.30.1360.230">
    <property type="entry name" value="Sufu, C-terminal domain"/>
    <property type="match status" value="1"/>
</dbReference>
<protein>
    <recommendedName>
        <fullName evidence="1">Suppressor of fused homolog</fullName>
    </recommendedName>
</protein>
<evidence type="ECO:0000313" key="6">
    <source>
        <dbReference type="WBParaSite" id="nRc.2.0.1.t40814-RA"/>
    </source>
</evidence>